<keyword evidence="3 6" id="KW-0540">Nuclease</keyword>
<dbReference type="HAMAP" id="MF_00337">
    <property type="entry name" value="Exonuc_7_S"/>
    <property type="match status" value="1"/>
</dbReference>
<keyword evidence="8" id="KW-1185">Reference proteome</keyword>
<dbReference type="PANTHER" id="PTHR34137">
    <property type="entry name" value="EXODEOXYRIBONUCLEASE 7 SMALL SUBUNIT"/>
    <property type="match status" value="1"/>
</dbReference>
<keyword evidence="4 6" id="KW-0378">Hydrolase</keyword>
<evidence type="ECO:0000256" key="1">
    <source>
        <dbReference type="ARBA" id="ARBA00009998"/>
    </source>
</evidence>
<comment type="subunit">
    <text evidence="6">Heterooligomer composed of large and small subunits.</text>
</comment>
<evidence type="ECO:0000313" key="7">
    <source>
        <dbReference type="EMBL" id="PWU68559.1"/>
    </source>
</evidence>
<protein>
    <recommendedName>
        <fullName evidence="6">Exodeoxyribonuclease 7 small subunit</fullName>
        <ecNumber evidence="6">3.1.11.6</ecNumber>
    </recommendedName>
    <alternativeName>
        <fullName evidence="6">Exodeoxyribonuclease VII small subunit</fullName>
        <shortName evidence="6">Exonuclease VII small subunit</shortName>
    </alternativeName>
</protein>
<reference evidence="7 8" key="1">
    <citation type="submission" date="2018-05" db="EMBL/GenBank/DDBJ databases">
        <title>Genomic analysis of Gracilibacillus dipsosauri DD1 reveals novel features of a salt-tolerant amylase.</title>
        <authorList>
            <person name="Deutch C.E."/>
            <person name="Yang S."/>
        </authorList>
    </citation>
    <scope>NUCLEOTIDE SEQUENCE [LARGE SCALE GENOMIC DNA]</scope>
    <source>
        <strain evidence="7 8">DD1</strain>
    </source>
</reference>
<dbReference type="InterPro" id="IPR037004">
    <property type="entry name" value="Exonuc_VII_ssu_sf"/>
</dbReference>
<dbReference type="GO" id="GO:0008855">
    <property type="term" value="F:exodeoxyribonuclease VII activity"/>
    <property type="evidence" value="ECO:0007669"/>
    <property type="project" value="UniProtKB-UniRule"/>
</dbReference>
<dbReference type="Gene3D" id="1.10.287.1040">
    <property type="entry name" value="Exonuclease VII, small subunit"/>
    <property type="match status" value="1"/>
</dbReference>
<dbReference type="PIRSF" id="PIRSF006488">
    <property type="entry name" value="Exonuc_VII_S"/>
    <property type="match status" value="1"/>
</dbReference>
<dbReference type="Proteomes" id="UP000245624">
    <property type="component" value="Unassembled WGS sequence"/>
</dbReference>
<organism evidence="7 8">
    <name type="scientific">Gracilibacillus dipsosauri</name>
    <dbReference type="NCBI Taxonomy" id="178340"/>
    <lineage>
        <taxon>Bacteria</taxon>
        <taxon>Bacillati</taxon>
        <taxon>Bacillota</taxon>
        <taxon>Bacilli</taxon>
        <taxon>Bacillales</taxon>
        <taxon>Bacillaceae</taxon>
        <taxon>Gracilibacillus</taxon>
    </lineage>
</organism>
<dbReference type="SUPFAM" id="SSF116842">
    <property type="entry name" value="XseB-like"/>
    <property type="match status" value="1"/>
</dbReference>
<keyword evidence="2 6" id="KW-0963">Cytoplasm</keyword>
<dbReference type="AlphaFoldDB" id="A0A317L429"/>
<dbReference type="GO" id="GO:0005829">
    <property type="term" value="C:cytosol"/>
    <property type="evidence" value="ECO:0007669"/>
    <property type="project" value="TreeGrafter"/>
</dbReference>
<evidence type="ECO:0000313" key="8">
    <source>
        <dbReference type="Proteomes" id="UP000245624"/>
    </source>
</evidence>
<dbReference type="RefSeq" id="WP_054859311.1">
    <property type="nucleotide sequence ID" value="NZ_JAJUIE010000002.1"/>
</dbReference>
<name>A0A317L429_9BACI</name>
<evidence type="ECO:0000256" key="2">
    <source>
        <dbReference type="ARBA" id="ARBA00022490"/>
    </source>
</evidence>
<comment type="caution">
    <text evidence="7">The sequence shown here is derived from an EMBL/GenBank/DDBJ whole genome shotgun (WGS) entry which is preliminary data.</text>
</comment>
<comment type="subcellular location">
    <subcellularLocation>
        <location evidence="6">Cytoplasm</location>
    </subcellularLocation>
</comment>
<gene>
    <name evidence="6 7" type="primary">xseB</name>
    <name evidence="7" type="ORF">DLJ74_08965</name>
</gene>
<dbReference type="PANTHER" id="PTHR34137:SF1">
    <property type="entry name" value="EXODEOXYRIBONUCLEASE 7 SMALL SUBUNIT"/>
    <property type="match status" value="1"/>
</dbReference>
<dbReference type="GO" id="GO:0009318">
    <property type="term" value="C:exodeoxyribonuclease VII complex"/>
    <property type="evidence" value="ECO:0007669"/>
    <property type="project" value="UniProtKB-UniRule"/>
</dbReference>
<comment type="similarity">
    <text evidence="1 6">Belongs to the XseB family.</text>
</comment>
<accession>A0A317L429</accession>
<keyword evidence="5 6" id="KW-0269">Exonuclease</keyword>
<dbReference type="EC" id="3.1.11.6" evidence="6"/>
<dbReference type="Pfam" id="PF02609">
    <property type="entry name" value="Exonuc_VII_S"/>
    <property type="match status" value="1"/>
</dbReference>
<dbReference type="OrthoDB" id="9798666at2"/>
<dbReference type="NCBIfam" id="TIGR01280">
    <property type="entry name" value="xseB"/>
    <property type="match status" value="1"/>
</dbReference>
<evidence type="ECO:0000256" key="5">
    <source>
        <dbReference type="ARBA" id="ARBA00022839"/>
    </source>
</evidence>
<comment type="function">
    <text evidence="6">Bidirectionally degrades single-stranded DNA into large acid-insoluble oligonucleotides, which are then degraded further into small acid-soluble oligonucleotides.</text>
</comment>
<dbReference type="EMBL" id="QGTD01000008">
    <property type="protein sequence ID" value="PWU68559.1"/>
    <property type="molecule type" value="Genomic_DNA"/>
</dbReference>
<comment type="catalytic activity">
    <reaction evidence="6">
        <text>Exonucleolytic cleavage in either 5'- to 3'- or 3'- to 5'-direction to yield nucleoside 5'-phosphates.</text>
        <dbReference type="EC" id="3.1.11.6"/>
    </reaction>
</comment>
<sequence length="78" mass="9055">MTKNKDELSFEEALSKLEEIVNKMEEGDIPLEQAMNYYAEGSKLSKICHDKLVKADQQLQEIMNEKGELISFDMQEEK</sequence>
<evidence type="ECO:0000256" key="4">
    <source>
        <dbReference type="ARBA" id="ARBA00022801"/>
    </source>
</evidence>
<evidence type="ECO:0000256" key="3">
    <source>
        <dbReference type="ARBA" id="ARBA00022722"/>
    </source>
</evidence>
<evidence type="ECO:0000256" key="6">
    <source>
        <dbReference type="HAMAP-Rule" id="MF_00337"/>
    </source>
</evidence>
<dbReference type="GO" id="GO:0006308">
    <property type="term" value="P:DNA catabolic process"/>
    <property type="evidence" value="ECO:0007669"/>
    <property type="project" value="UniProtKB-UniRule"/>
</dbReference>
<dbReference type="InterPro" id="IPR003761">
    <property type="entry name" value="Exonuc_VII_S"/>
</dbReference>
<proteinExistence type="inferred from homology"/>